<dbReference type="AlphaFoldDB" id="A0AAN8FJ10"/>
<keyword evidence="8" id="KW-1185">Reference proteome</keyword>
<dbReference type="InterPro" id="IPR038081">
    <property type="entry name" value="CalX-like_sf"/>
</dbReference>
<evidence type="ECO:0000256" key="4">
    <source>
        <dbReference type="ARBA" id="ARBA00023065"/>
    </source>
</evidence>
<keyword evidence="2" id="KW-0677">Repeat</keyword>
<evidence type="ECO:0000313" key="7">
    <source>
        <dbReference type="EMBL" id="KAK5979856.1"/>
    </source>
</evidence>
<dbReference type="SUPFAM" id="SSF141072">
    <property type="entry name" value="CalX-like"/>
    <property type="match status" value="1"/>
</dbReference>
<dbReference type="InterPro" id="IPR051171">
    <property type="entry name" value="CaCA"/>
</dbReference>
<sequence length="247" mass="28196">MANRVRNDFFLPVMPLVWEGVLTFVFFPLTVLSAYVADTYTGIFGQRLLDNTVRTFFARRRSSRRSPSKEKTTAIENGKDDHRMSLIQSNTDADALAFEEHRKQYLEIFKSLRAQHPDAPVAELEKLATERVVSRQKKSRAFYRIQATRQLVGQGDITKKKLKKKAEELIEPLVKKSEVVNVEFDPAHYMCLENVGTIKVKVRCDRGAADPNCTVTVHYRTVADTAQEHSDFVPVEGMLTFKPGEDE</sequence>
<dbReference type="Gene3D" id="2.60.40.2030">
    <property type="match status" value="1"/>
</dbReference>
<protein>
    <submittedName>
        <fullName evidence="7">Calx-beta domain-containing protein</fullName>
    </submittedName>
</protein>
<dbReference type="Pfam" id="PF16494">
    <property type="entry name" value="Na_Ca_ex_C"/>
    <property type="match status" value="1"/>
</dbReference>
<feature type="domain" description="Calx-beta" evidence="6">
    <location>
        <begin position="169"/>
        <end position="247"/>
    </location>
</feature>
<evidence type="ECO:0000256" key="5">
    <source>
        <dbReference type="SAM" id="Phobius"/>
    </source>
</evidence>
<organism evidence="7 8">
    <name type="scientific">Trichostrongylus colubriformis</name>
    <name type="common">Black scour worm</name>
    <dbReference type="NCBI Taxonomy" id="6319"/>
    <lineage>
        <taxon>Eukaryota</taxon>
        <taxon>Metazoa</taxon>
        <taxon>Ecdysozoa</taxon>
        <taxon>Nematoda</taxon>
        <taxon>Chromadorea</taxon>
        <taxon>Rhabditida</taxon>
        <taxon>Rhabditina</taxon>
        <taxon>Rhabditomorpha</taxon>
        <taxon>Strongyloidea</taxon>
        <taxon>Trichostrongylidae</taxon>
        <taxon>Trichostrongylus</taxon>
    </lineage>
</organism>
<name>A0AAN8FJ10_TRICO</name>
<dbReference type="SMART" id="SM00237">
    <property type="entry name" value="Calx_beta"/>
    <property type="match status" value="1"/>
</dbReference>
<dbReference type="PANTHER" id="PTHR11878">
    <property type="entry name" value="SODIUM/CALCIUM EXCHANGER"/>
    <property type="match status" value="1"/>
</dbReference>
<keyword evidence="5" id="KW-0812">Transmembrane</keyword>
<feature type="transmembrane region" description="Helical" evidence="5">
    <location>
        <begin position="16"/>
        <end position="37"/>
    </location>
</feature>
<keyword evidence="5" id="KW-1133">Transmembrane helix</keyword>
<reference evidence="7 8" key="1">
    <citation type="submission" date="2019-10" db="EMBL/GenBank/DDBJ databases">
        <title>Assembly and Annotation for the nematode Trichostrongylus colubriformis.</title>
        <authorList>
            <person name="Martin J."/>
        </authorList>
    </citation>
    <scope>NUCLEOTIDE SEQUENCE [LARGE SCALE GENOMIC DNA]</scope>
    <source>
        <strain evidence="7">G859</strain>
        <tissue evidence="7">Whole worm</tissue>
    </source>
</reference>
<dbReference type="EMBL" id="WIXE01007922">
    <property type="protein sequence ID" value="KAK5979856.1"/>
    <property type="molecule type" value="Genomic_DNA"/>
</dbReference>
<dbReference type="GO" id="GO:0042383">
    <property type="term" value="C:sarcolemma"/>
    <property type="evidence" value="ECO:0007669"/>
    <property type="project" value="TreeGrafter"/>
</dbReference>
<gene>
    <name evidence="7" type="ORF">GCK32_014508</name>
</gene>
<proteinExistence type="predicted"/>
<evidence type="ECO:0000256" key="1">
    <source>
        <dbReference type="ARBA" id="ARBA00022729"/>
    </source>
</evidence>
<evidence type="ECO:0000256" key="2">
    <source>
        <dbReference type="ARBA" id="ARBA00022737"/>
    </source>
</evidence>
<dbReference type="GO" id="GO:0030424">
    <property type="term" value="C:axon"/>
    <property type="evidence" value="ECO:0007669"/>
    <property type="project" value="TreeGrafter"/>
</dbReference>
<dbReference type="GO" id="GO:0098794">
    <property type="term" value="C:postsynapse"/>
    <property type="evidence" value="ECO:0007669"/>
    <property type="project" value="TreeGrafter"/>
</dbReference>
<accession>A0AAN8FJ10</accession>
<dbReference type="Proteomes" id="UP001331761">
    <property type="component" value="Unassembled WGS sequence"/>
</dbReference>
<dbReference type="Pfam" id="PF03160">
    <property type="entry name" value="Calx-beta"/>
    <property type="match status" value="1"/>
</dbReference>
<dbReference type="GO" id="GO:0007154">
    <property type="term" value="P:cell communication"/>
    <property type="evidence" value="ECO:0007669"/>
    <property type="project" value="InterPro"/>
</dbReference>
<dbReference type="GO" id="GO:0098703">
    <property type="term" value="P:calcium ion import across plasma membrane"/>
    <property type="evidence" value="ECO:0007669"/>
    <property type="project" value="TreeGrafter"/>
</dbReference>
<keyword evidence="3" id="KW-0106">Calcium</keyword>
<keyword evidence="1" id="KW-0732">Signal</keyword>
<dbReference type="PANTHER" id="PTHR11878:SF75">
    <property type="entry name" value="CALX-BETA DOMAIN-CONTAINING PROTEIN"/>
    <property type="match status" value="1"/>
</dbReference>
<keyword evidence="4" id="KW-0813">Transport</keyword>
<evidence type="ECO:0000313" key="8">
    <source>
        <dbReference type="Proteomes" id="UP001331761"/>
    </source>
</evidence>
<keyword evidence="4" id="KW-0406">Ion transport</keyword>
<evidence type="ECO:0000259" key="6">
    <source>
        <dbReference type="SMART" id="SM00237"/>
    </source>
</evidence>
<evidence type="ECO:0000256" key="3">
    <source>
        <dbReference type="ARBA" id="ARBA00022837"/>
    </source>
</evidence>
<dbReference type="GO" id="GO:0005432">
    <property type="term" value="F:calcium:sodium antiporter activity"/>
    <property type="evidence" value="ECO:0007669"/>
    <property type="project" value="TreeGrafter"/>
</dbReference>
<keyword evidence="5" id="KW-0472">Membrane</keyword>
<dbReference type="InterPro" id="IPR003644">
    <property type="entry name" value="Calx_beta"/>
</dbReference>
<dbReference type="InterPro" id="IPR032452">
    <property type="entry name" value="Na_Ca_Ex_C-exten"/>
</dbReference>
<comment type="caution">
    <text evidence="7">The sequence shown here is derived from an EMBL/GenBank/DDBJ whole genome shotgun (WGS) entry which is preliminary data.</text>
</comment>